<evidence type="ECO:0000313" key="5">
    <source>
        <dbReference type="Proteomes" id="UP001279642"/>
    </source>
</evidence>
<comment type="caution">
    <text evidence="4">The sequence shown here is derived from an EMBL/GenBank/DDBJ whole genome shotgun (WGS) entry which is preliminary data.</text>
</comment>
<dbReference type="Pfam" id="PF01965">
    <property type="entry name" value="DJ-1_PfpI"/>
    <property type="match status" value="1"/>
</dbReference>
<sequence>MPTPLPTIVNATTAEAPQSIGFFLVPQFSMMAFVSAVEPLRVANRLAQKELYRWQVLSRDGGSIAASNGMSLVADCAYAEAKNPSLIVVCAGFEPERGFDNKMKRWLIGLGRSGIDLGAMDTGSFLLGWAGLLDGYRATTHWESLDSLREQFPEIDVENSLFVIDRNRLTCAGGTAALDMMLHLISVRHGHRLAAAVSEQFIHAQIRDPHDHQRMEPRIRQGINHAGLARVIGLMEANLEEPLNSDELSAAAGMSLRQLERLFHRYFGSTPRRYYLDLRLQRARALLQYTDMSMVEITVACGFGSAAHFSRSYHAWAGKPPSAERYRDVAGVMPSLR</sequence>
<dbReference type="SMART" id="SM00342">
    <property type="entry name" value="HTH_ARAC"/>
    <property type="match status" value="1"/>
</dbReference>
<accession>A0ABU5E9V7</accession>
<organism evidence="4 5">
    <name type="scientific">Dongia soli</name>
    <dbReference type="NCBI Taxonomy" id="600628"/>
    <lineage>
        <taxon>Bacteria</taxon>
        <taxon>Pseudomonadati</taxon>
        <taxon>Pseudomonadota</taxon>
        <taxon>Alphaproteobacteria</taxon>
        <taxon>Rhodospirillales</taxon>
        <taxon>Dongiaceae</taxon>
        <taxon>Dongia</taxon>
    </lineage>
</organism>
<dbReference type="PANTHER" id="PTHR43130">
    <property type="entry name" value="ARAC-FAMILY TRANSCRIPTIONAL REGULATOR"/>
    <property type="match status" value="1"/>
</dbReference>
<evidence type="ECO:0000256" key="1">
    <source>
        <dbReference type="ARBA" id="ARBA00023015"/>
    </source>
</evidence>
<dbReference type="Proteomes" id="UP001279642">
    <property type="component" value="Unassembled WGS sequence"/>
</dbReference>
<keyword evidence="5" id="KW-1185">Reference proteome</keyword>
<evidence type="ECO:0000259" key="3">
    <source>
        <dbReference type="PROSITE" id="PS01124"/>
    </source>
</evidence>
<dbReference type="RefSeq" id="WP_320507652.1">
    <property type="nucleotide sequence ID" value="NZ_JAXCLW010000002.1"/>
</dbReference>
<dbReference type="SUPFAM" id="SSF46689">
    <property type="entry name" value="Homeodomain-like"/>
    <property type="match status" value="2"/>
</dbReference>
<dbReference type="CDD" id="cd03136">
    <property type="entry name" value="GATase1_AraC_ArgR_like"/>
    <property type="match status" value="1"/>
</dbReference>
<dbReference type="Gene3D" id="3.40.50.880">
    <property type="match status" value="1"/>
</dbReference>
<dbReference type="Pfam" id="PF12833">
    <property type="entry name" value="HTH_18"/>
    <property type="match status" value="1"/>
</dbReference>
<protein>
    <submittedName>
        <fullName evidence="4">GlxA family transcriptional regulator</fullName>
    </submittedName>
</protein>
<reference evidence="4 5" key="1">
    <citation type="journal article" date="2016" name="Antonie Van Leeuwenhoek">
        <title>Dongia soli sp. nov., isolated from soil from Dokdo, Korea.</title>
        <authorList>
            <person name="Kim D.U."/>
            <person name="Lee H."/>
            <person name="Kim H."/>
            <person name="Kim S.G."/>
            <person name="Ka J.O."/>
        </authorList>
    </citation>
    <scope>NUCLEOTIDE SEQUENCE [LARGE SCALE GENOMIC DNA]</scope>
    <source>
        <strain evidence="4 5">D78</strain>
    </source>
</reference>
<dbReference type="InterPro" id="IPR009057">
    <property type="entry name" value="Homeodomain-like_sf"/>
</dbReference>
<keyword evidence="1" id="KW-0805">Transcription regulation</keyword>
<dbReference type="InterPro" id="IPR052158">
    <property type="entry name" value="INH-QAR"/>
</dbReference>
<dbReference type="InterPro" id="IPR018060">
    <property type="entry name" value="HTH_AraC"/>
</dbReference>
<dbReference type="SUPFAM" id="SSF52317">
    <property type="entry name" value="Class I glutamine amidotransferase-like"/>
    <property type="match status" value="1"/>
</dbReference>
<feature type="domain" description="HTH araC/xylS-type" evidence="3">
    <location>
        <begin position="229"/>
        <end position="327"/>
    </location>
</feature>
<keyword evidence="2" id="KW-0804">Transcription</keyword>
<dbReference type="InterPro" id="IPR029062">
    <property type="entry name" value="Class_I_gatase-like"/>
</dbReference>
<evidence type="ECO:0000256" key="2">
    <source>
        <dbReference type="ARBA" id="ARBA00023163"/>
    </source>
</evidence>
<dbReference type="EMBL" id="JAXCLW010000002">
    <property type="protein sequence ID" value="MDY0882579.1"/>
    <property type="molecule type" value="Genomic_DNA"/>
</dbReference>
<dbReference type="PANTHER" id="PTHR43130:SF3">
    <property type="entry name" value="HTH-TYPE TRANSCRIPTIONAL REGULATOR RV1931C"/>
    <property type="match status" value="1"/>
</dbReference>
<dbReference type="InterPro" id="IPR002818">
    <property type="entry name" value="DJ-1/PfpI"/>
</dbReference>
<dbReference type="Gene3D" id="1.10.10.60">
    <property type="entry name" value="Homeodomain-like"/>
    <property type="match status" value="1"/>
</dbReference>
<gene>
    <name evidence="4" type="ORF">SMD27_06970</name>
</gene>
<proteinExistence type="predicted"/>
<name>A0ABU5E9V7_9PROT</name>
<evidence type="ECO:0000313" key="4">
    <source>
        <dbReference type="EMBL" id="MDY0882579.1"/>
    </source>
</evidence>
<dbReference type="PROSITE" id="PS01124">
    <property type="entry name" value="HTH_ARAC_FAMILY_2"/>
    <property type="match status" value="1"/>
</dbReference>